<evidence type="ECO:0000313" key="1">
    <source>
        <dbReference type="EMBL" id="GAT24198.1"/>
    </source>
</evidence>
<dbReference type="Proteomes" id="UP000075230">
    <property type="component" value="Unassembled WGS sequence"/>
</dbReference>
<comment type="caution">
    <text evidence="1">The sequence shown here is derived from an EMBL/GenBank/DDBJ whole genome shotgun (WGS) entry which is preliminary data.</text>
</comment>
<proteinExistence type="predicted"/>
<gene>
    <name evidence="1" type="ORF">RIB2604_01800230</name>
</gene>
<name>A0A146FEG9_ASPKA</name>
<sequence length="76" mass="8407">MRFNDTARSNQLTEAMLGGQKLDRDEPWVKRTSGQPTLGRTAHKRPVSGLVILQYILEIANCSLDSEDMSVFPGTG</sequence>
<protein>
    <submittedName>
        <fullName evidence="1">RING and UBP finger domain protein</fullName>
    </submittedName>
</protein>
<dbReference type="AlphaFoldDB" id="A0A146FEG9"/>
<reference evidence="2" key="2">
    <citation type="submission" date="2016-02" db="EMBL/GenBank/DDBJ databases">
        <title>Genome sequencing of Aspergillus luchuensis NBRC 4314.</title>
        <authorList>
            <person name="Yamada O."/>
        </authorList>
    </citation>
    <scope>NUCLEOTIDE SEQUENCE [LARGE SCALE GENOMIC DNA]</scope>
    <source>
        <strain evidence="2">RIB 2604</strain>
    </source>
</reference>
<accession>A0A146FEG9</accession>
<reference evidence="1 2" key="1">
    <citation type="journal article" date="2016" name="DNA Res.">
        <title>Genome sequence of Aspergillus luchuensis NBRC 4314.</title>
        <authorList>
            <person name="Yamada O."/>
            <person name="Machida M."/>
            <person name="Hosoyama A."/>
            <person name="Goto M."/>
            <person name="Takahashi T."/>
            <person name="Futagami T."/>
            <person name="Yamagata Y."/>
            <person name="Takeuchi M."/>
            <person name="Kobayashi T."/>
            <person name="Koike H."/>
            <person name="Abe K."/>
            <person name="Asai K."/>
            <person name="Arita M."/>
            <person name="Fujita N."/>
            <person name="Fukuda K."/>
            <person name="Higa K."/>
            <person name="Horikawa H."/>
            <person name="Ishikawa T."/>
            <person name="Jinno K."/>
            <person name="Kato Y."/>
            <person name="Kirimura K."/>
            <person name="Mizutani O."/>
            <person name="Nakasone K."/>
            <person name="Sano M."/>
            <person name="Shiraishi Y."/>
            <person name="Tsukahara M."/>
            <person name="Gomi K."/>
        </authorList>
    </citation>
    <scope>NUCLEOTIDE SEQUENCE [LARGE SCALE GENOMIC DNA]</scope>
    <source>
        <strain evidence="1 2">RIB 2604</strain>
    </source>
</reference>
<evidence type="ECO:0000313" key="2">
    <source>
        <dbReference type="Proteomes" id="UP000075230"/>
    </source>
</evidence>
<dbReference type="EMBL" id="BCWF01000018">
    <property type="protein sequence ID" value="GAT24198.1"/>
    <property type="molecule type" value="Genomic_DNA"/>
</dbReference>
<organism evidence="1 2">
    <name type="scientific">Aspergillus kawachii</name>
    <name type="common">White koji mold</name>
    <name type="synonym">Aspergillus awamori var. kawachi</name>
    <dbReference type="NCBI Taxonomy" id="1069201"/>
    <lineage>
        <taxon>Eukaryota</taxon>
        <taxon>Fungi</taxon>
        <taxon>Dikarya</taxon>
        <taxon>Ascomycota</taxon>
        <taxon>Pezizomycotina</taxon>
        <taxon>Eurotiomycetes</taxon>
        <taxon>Eurotiomycetidae</taxon>
        <taxon>Eurotiales</taxon>
        <taxon>Aspergillaceae</taxon>
        <taxon>Aspergillus</taxon>
        <taxon>Aspergillus subgen. Circumdati</taxon>
    </lineage>
</organism>